<dbReference type="OrthoDB" id="10609864at2759"/>
<gene>
    <name evidence="4" type="ORF">HYH02_010235</name>
</gene>
<name>A0A835TAU7_9CHLO</name>
<keyword evidence="1" id="KW-0863">Zinc-finger</keyword>
<dbReference type="AlphaFoldDB" id="A0A835TAU7"/>
<evidence type="ECO:0000256" key="2">
    <source>
        <dbReference type="SAM" id="MobiDB-lite"/>
    </source>
</evidence>
<sequence length="925" mass="96237">MGAFPAPLVFVMDGVPFDLHISLDVCPRIQLSSAGYRVALTPGSAAQEPTTPMPRLVPRRWREGEPHERPQAAPIWIANNTYDEAVGLVAARAGVRARLAAAAAGQDAAAAAARAVGEVELRYGEGSPGRMTGPATGHAQQPKSQQQELSSPLLDKSEAQGSVLAGAGSTDPSAGLPPLPSGLQARLWAEVAATHFPSEDTQCMVCAWSLTGTQAEEIFGPRNILQPTTRLTFKSPSEPNNHVLFFRRNFANYGNEWRARQEYSLDSSPYGGDVAAAIVDASGVRHAVIRAAVNYQGSTYMSLALAYHLGLRTVPISGAGARSLLGGGGGTVWILEDPIQLQLLDSSGEAVLSYDVPVMFVLEHTALDLQVASDVSQIATTGGTGHTFSPPGARGRQDDVALPRLVPRRWQQPGEQRGGLVTGTVRVSEEARQAALAYRARTAAAQAQVQAQAQAQAQAPTAEQCFGPGNIMRPAAPLRFVNPSEPGNEVVFFRGERWGYNELGNSSELVKDTYCVTGALGGGVAAAVVAGGTRHAVIRAVLNPSGSTYMSKELAQALGLRTVALGGGGAQSVLGGGGAVSMLVDPVQIQLLDTNGGAFATYAAPLVFVFEYGPFEMQIAADVCDIVSISGAGYTVALPDGRGGVRPPRLVPRRWQPGEEHLDRFTISTWVADDTYDEAVERVRARAAVRARVAAAAAGQDPVAASARADSNVERSYGAGAPGRPGQPGAAGSGRRLSQAPPQGPQQGTAEWMEDWLPQQFRGGGGGDGGGNGGGRAARRRRGRARNRRGGRGGAAAGGRGGEEDSEEEAEEGAAPAAAVAAVAVAARMDPFQGLPALPMGLRASRWAEVAATHVPSGDTECVVCAWSLTGEVEAGAAGAGGGEAGPGDSVVQLGCMHTFHELCVRQMLLRQSRACPLCRAAMGR</sequence>
<keyword evidence="1" id="KW-0479">Metal-binding</keyword>
<reference evidence="4" key="1">
    <citation type="journal article" date="2020" name="bioRxiv">
        <title>Comparative genomics of Chlamydomonas.</title>
        <authorList>
            <person name="Craig R.J."/>
            <person name="Hasan A.R."/>
            <person name="Ness R.W."/>
            <person name="Keightley P.D."/>
        </authorList>
    </citation>
    <scope>NUCLEOTIDE SEQUENCE</scope>
    <source>
        <strain evidence="4">CCAP 11/173</strain>
    </source>
</reference>
<feature type="region of interest" description="Disordered" evidence="2">
    <location>
        <begin position="699"/>
        <end position="814"/>
    </location>
</feature>
<dbReference type="GO" id="GO:0008270">
    <property type="term" value="F:zinc ion binding"/>
    <property type="evidence" value="ECO:0007669"/>
    <property type="project" value="UniProtKB-KW"/>
</dbReference>
<comment type="caution">
    <text evidence="4">The sequence shown here is derived from an EMBL/GenBank/DDBJ whole genome shotgun (WGS) entry which is preliminary data.</text>
</comment>
<feature type="domain" description="RING-type" evidence="3">
    <location>
        <begin position="862"/>
        <end position="920"/>
    </location>
</feature>
<keyword evidence="1" id="KW-0862">Zinc</keyword>
<feature type="compositionally biased region" description="Basic residues" evidence="2">
    <location>
        <begin position="777"/>
        <end position="791"/>
    </location>
</feature>
<protein>
    <recommendedName>
        <fullName evidence="3">RING-type domain-containing protein</fullName>
    </recommendedName>
</protein>
<accession>A0A835TAU7</accession>
<dbReference type="EMBL" id="JAEHOD010000037">
    <property type="protein sequence ID" value="KAG2440656.1"/>
    <property type="molecule type" value="Genomic_DNA"/>
</dbReference>
<feature type="compositionally biased region" description="Polar residues" evidence="2">
    <location>
        <begin position="138"/>
        <end position="150"/>
    </location>
</feature>
<dbReference type="SUPFAM" id="SSF57850">
    <property type="entry name" value="RING/U-box"/>
    <property type="match status" value="1"/>
</dbReference>
<proteinExistence type="predicted"/>
<evidence type="ECO:0000313" key="5">
    <source>
        <dbReference type="Proteomes" id="UP000613740"/>
    </source>
</evidence>
<dbReference type="InterPro" id="IPR013083">
    <property type="entry name" value="Znf_RING/FYVE/PHD"/>
</dbReference>
<dbReference type="SMART" id="SM00184">
    <property type="entry name" value="RING"/>
    <property type="match status" value="1"/>
</dbReference>
<dbReference type="Proteomes" id="UP000613740">
    <property type="component" value="Unassembled WGS sequence"/>
</dbReference>
<evidence type="ECO:0000256" key="1">
    <source>
        <dbReference type="PROSITE-ProRule" id="PRU00175"/>
    </source>
</evidence>
<keyword evidence="5" id="KW-1185">Reference proteome</keyword>
<dbReference type="Pfam" id="PF13639">
    <property type="entry name" value="zf-RING_2"/>
    <property type="match status" value="1"/>
</dbReference>
<dbReference type="Gene3D" id="3.30.40.10">
    <property type="entry name" value="Zinc/RING finger domain, C3HC4 (zinc finger)"/>
    <property type="match status" value="1"/>
</dbReference>
<dbReference type="PROSITE" id="PS50089">
    <property type="entry name" value="ZF_RING_2"/>
    <property type="match status" value="1"/>
</dbReference>
<feature type="compositionally biased region" description="Low complexity" evidence="2">
    <location>
        <begin position="718"/>
        <end position="736"/>
    </location>
</feature>
<organism evidence="4 5">
    <name type="scientific">Chlamydomonas schloesseri</name>
    <dbReference type="NCBI Taxonomy" id="2026947"/>
    <lineage>
        <taxon>Eukaryota</taxon>
        <taxon>Viridiplantae</taxon>
        <taxon>Chlorophyta</taxon>
        <taxon>core chlorophytes</taxon>
        <taxon>Chlorophyceae</taxon>
        <taxon>CS clade</taxon>
        <taxon>Chlamydomonadales</taxon>
        <taxon>Chlamydomonadaceae</taxon>
        <taxon>Chlamydomonas</taxon>
    </lineage>
</organism>
<feature type="compositionally biased region" description="Gly residues" evidence="2">
    <location>
        <begin position="762"/>
        <end position="776"/>
    </location>
</feature>
<evidence type="ECO:0000259" key="3">
    <source>
        <dbReference type="PROSITE" id="PS50089"/>
    </source>
</evidence>
<feature type="region of interest" description="Disordered" evidence="2">
    <location>
        <begin position="123"/>
        <end position="154"/>
    </location>
</feature>
<dbReference type="InterPro" id="IPR001841">
    <property type="entry name" value="Znf_RING"/>
</dbReference>
<evidence type="ECO:0000313" key="4">
    <source>
        <dbReference type="EMBL" id="KAG2440656.1"/>
    </source>
</evidence>